<evidence type="ECO:0000313" key="1">
    <source>
        <dbReference type="EMBL" id="VEB45414.1"/>
    </source>
</evidence>
<accession>A0A3S4LP77</accession>
<dbReference type="EMBL" id="LR134182">
    <property type="protein sequence ID" value="VEB45414.1"/>
    <property type="molecule type" value="Genomic_DNA"/>
</dbReference>
<name>A0A3S4LP77_CHRVL</name>
<evidence type="ECO:0000313" key="2">
    <source>
        <dbReference type="Proteomes" id="UP000275777"/>
    </source>
</evidence>
<dbReference type="AlphaFoldDB" id="A0A3S4LP77"/>
<proteinExistence type="predicted"/>
<organism evidence="1 2">
    <name type="scientific">Chromobacterium violaceum</name>
    <dbReference type="NCBI Taxonomy" id="536"/>
    <lineage>
        <taxon>Bacteria</taxon>
        <taxon>Pseudomonadati</taxon>
        <taxon>Pseudomonadota</taxon>
        <taxon>Betaproteobacteria</taxon>
        <taxon>Neisseriales</taxon>
        <taxon>Chromobacteriaceae</taxon>
        <taxon>Chromobacterium</taxon>
    </lineage>
</organism>
<gene>
    <name evidence="1" type="ORF">NCTC9695_05927</name>
</gene>
<reference evidence="1 2" key="1">
    <citation type="submission" date="2018-12" db="EMBL/GenBank/DDBJ databases">
        <authorList>
            <consortium name="Pathogen Informatics"/>
        </authorList>
    </citation>
    <scope>NUCLEOTIDE SEQUENCE [LARGE SCALE GENOMIC DNA]</scope>
    <source>
        <strain evidence="1 2">NCTC9695</strain>
    </source>
</reference>
<protein>
    <submittedName>
        <fullName evidence="1">Uncharacterized protein</fullName>
    </submittedName>
</protein>
<sequence>MTRALREALDAAGRERHRFMVQPAWQQALSKVAEGHQQTLGAYDRPWK</sequence>
<dbReference type="Proteomes" id="UP000275777">
    <property type="component" value="Chromosome"/>
</dbReference>